<dbReference type="PANTHER" id="PTHR43856:SF1">
    <property type="entry name" value="MITOCHONDRIAL CARDIOLIPIN HYDROLASE"/>
    <property type="match status" value="1"/>
</dbReference>
<feature type="signal peptide" evidence="8">
    <location>
        <begin position="1"/>
        <end position="24"/>
    </location>
</feature>
<feature type="domain" description="Phospholipase D-like" evidence="9">
    <location>
        <begin position="284"/>
        <end position="409"/>
    </location>
</feature>
<evidence type="ECO:0000313" key="10">
    <source>
        <dbReference type="EMBL" id="MPY41245.1"/>
    </source>
</evidence>
<organism evidence="10 11">
    <name type="scientific">Streptomyces phyllanthi</name>
    <dbReference type="NCBI Taxonomy" id="1803180"/>
    <lineage>
        <taxon>Bacteria</taxon>
        <taxon>Bacillati</taxon>
        <taxon>Actinomycetota</taxon>
        <taxon>Actinomycetes</taxon>
        <taxon>Kitasatosporales</taxon>
        <taxon>Streptomycetaceae</taxon>
        <taxon>Streptomyces</taxon>
    </lineage>
</organism>
<evidence type="ECO:0000256" key="7">
    <source>
        <dbReference type="SAM" id="MobiDB-lite"/>
    </source>
</evidence>
<keyword evidence="6" id="KW-0443">Lipid metabolism</keyword>
<keyword evidence="4" id="KW-0378">Hydrolase</keyword>
<dbReference type="OrthoDB" id="3740959at2"/>
<dbReference type="Proteomes" id="UP000326979">
    <property type="component" value="Unassembled WGS sequence"/>
</dbReference>
<evidence type="ECO:0000256" key="6">
    <source>
        <dbReference type="ARBA" id="ARBA00023098"/>
    </source>
</evidence>
<protein>
    <recommendedName>
        <fullName evidence="3">phospholipase D</fullName>
        <ecNumber evidence="3">3.1.4.4</ecNumber>
    </recommendedName>
</protein>
<reference evidence="10 11" key="1">
    <citation type="submission" date="2019-07" db="EMBL/GenBank/DDBJ databases">
        <title>New species of Amycolatopsis and Streptomyces.</title>
        <authorList>
            <person name="Duangmal K."/>
            <person name="Teo W.F.A."/>
            <person name="Lipun K."/>
        </authorList>
    </citation>
    <scope>NUCLEOTIDE SEQUENCE [LARGE SCALE GENOMIC DNA]</scope>
    <source>
        <strain evidence="10 11">TISTR 2346</strain>
    </source>
</reference>
<proteinExistence type="inferred from homology"/>
<dbReference type="InterPro" id="IPR025202">
    <property type="entry name" value="PLD-like_dom"/>
</dbReference>
<name>A0A5N8W531_9ACTN</name>
<gene>
    <name evidence="10" type="ORF">FNH04_15395</name>
</gene>
<evidence type="ECO:0000313" key="11">
    <source>
        <dbReference type="Proteomes" id="UP000326979"/>
    </source>
</evidence>
<dbReference type="Pfam" id="PF13091">
    <property type="entry name" value="PLDc_2"/>
    <property type="match status" value="2"/>
</dbReference>
<feature type="chain" id="PRO_5024859808" description="phospholipase D" evidence="8">
    <location>
        <begin position="25"/>
        <end position="418"/>
    </location>
</feature>
<feature type="region of interest" description="Disordered" evidence="7">
    <location>
        <begin position="21"/>
        <end position="42"/>
    </location>
</feature>
<comment type="caution">
    <text evidence="10">The sequence shown here is derived from an EMBL/GenBank/DDBJ whole genome shotgun (WGS) entry which is preliminary data.</text>
</comment>
<feature type="domain" description="Phospholipase D-like" evidence="9">
    <location>
        <begin position="62"/>
        <end position="215"/>
    </location>
</feature>
<comment type="catalytic activity">
    <reaction evidence="1">
        <text>a 1,2-diacyl-sn-glycero-3-phosphocholine + H2O = a 1,2-diacyl-sn-glycero-3-phosphate + choline + H(+)</text>
        <dbReference type="Rhea" id="RHEA:14445"/>
        <dbReference type="ChEBI" id="CHEBI:15354"/>
        <dbReference type="ChEBI" id="CHEBI:15377"/>
        <dbReference type="ChEBI" id="CHEBI:15378"/>
        <dbReference type="ChEBI" id="CHEBI:57643"/>
        <dbReference type="ChEBI" id="CHEBI:58608"/>
        <dbReference type="EC" id="3.1.4.4"/>
    </reaction>
</comment>
<keyword evidence="11" id="KW-1185">Reference proteome</keyword>
<evidence type="ECO:0000256" key="1">
    <source>
        <dbReference type="ARBA" id="ARBA00000798"/>
    </source>
</evidence>
<evidence type="ECO:0000256" key="3">
    <source>
        <dbReference type="ARBA" id="ARBA00012027"/>
    </source>
</evidence>
<sequence length="418" mass="44952">MRIRVWSAVLAAVVAAAVPSTARAEDPPPVETGPVFNDPTGDTTAENAILTKIGRLVQGATAGSEIRLSMYVFRSVWLAGELEKAANRGVSVQVIVDSESRLTNQQSNPAHDALTAALGTDISAGSWLLTCEENQACLAQDPNPDDAYTTVNHNKFFLFSETTGSATGGTPVRNVVVQSSSNLTAWDLQTAWNDAMIVAGNTTLYGAYSDYFDDLLAAGTGQIPQVLDHPVDTQAGAAKLYLFPRATTDPVVNILNTVDNPVGDNAVCHGNSSGYGTSDGRTVIRLAMHQITRVEVAKKLWELDNAGCYVDIVYRYLDEMSSGAVVEQLKRPTAYGGIVLHELDDDTDATATHSKYLLVEGTYNGAANQKIVFTGSHPYTVRGLQGNDEALLKYADATVHDAYRLNFWHQRAEADLVP</sequence>
<dbReference type="RefSeq" id="WP_152784506.1">
    <property type="nucleotide sequence ID" value="NZ_BAABEQ010000016.1"/>
</dbReference>
<evidence type="ECO:0000256" key="2">
    <source>
        <dbReference type="ARBA" id="ARBA00008664"/>
    </source>
</evidence>
<dbReference type="GO" id="GO:0004630">
    <property type="term" value="F:phospholipase D activity"/>
    <property type="evidence" value="ECO:0007669"/>
    <property type="project" value="UniProtKB-EC"/>
</dbReference>
<evidence type="ECO:0000256" key="4">
    <source>
        <dbReference type="ARBA" id="ARBA00022801"/>
    </source>
</evidence>
<evidence type="ECO:0000256" key="8">
    <source>
        <dbReference type="SAM" id="SignalP"/>
    </source>
</evidence>
<dbReference type="EMBL" id="VJZE01000087">
    <property type="protein sequence ID" value="MPY41245.1"/>
    <property type="molecule type" value="Genomic_DNA"/>
</dbReference>
<dbReference type="EC" id="3.1.4.4" evidence="3"/>
<dbReference type="InterPro" id="IPR051406">
    <property type="entry name" value="PLD_domain"/>
</dbReference>
<dbReference type="GO" id="GO:0016042">
    <property type="term" value="P:lipid catabolic process"/>
    <property type="evidence" value="ECO:0007669"/>
    <property type="project" value="UniProtKB-KW"/>
</dbReference>
<keyword evidence="5" id="KW-0442">Lipid degradation</keyword>
<dbReference type="SUPFAM" id="SSF56024">
    <property type="entry name" value="Phospholipase D/nuclease"/>
    <property type="match status" value="2"/>
</dbReference>
<keyword evidence="8" id="KW-0732">Signal</keyword>
<evidence type="ECO:0000256" key="5">
    <source>
        <dbReference type="ARBA" id="ARBA00022963"/>
    </source>
</evidence>
<dbReference type="AlphaFoldDB" id="A0A5N8W531"/>
<evidence type="ECO:0000259" key="9">
    <source>
        <dbReference type="Pfam" id="PF13091"/>
    </source>
</evidence>
<dbReference type="Gene3D" id="3.30.870.10">
    <property type="entry name" value="Endonuclease Chain A"/>
    <property type="match status" value="2"/>
</dbReference>
<comment type="similarity">
    <text evidence="2">Belongs to the phospholipase D family.</text>
</comment>
<dbReference type="GO" id="GO:0016891">
    <property type="term" value="F:RNA endonuclease activity producing 5'-phosphomonoesters, hydrolytic mechanism"/>
    <property type="evidence" value="ECO:0007669"/>
    <property type="project" value="TreeGrafter"/>
</dbReference>
<dbReference type="PANTHER" id="PTHR43856">
    <property type="entry name" value="CARDIOLIPIN HYDROLASE"/>
    <property type="match status" value="1"/>
</dbReference>
<accession>A0A5N8W531</accession>